<keyword evidence="3" id="KW-1185">Reference proteome</keyword>
<feature type="transmembrane region" description="Helical" evidence="1">
    <location>
        <begin position="122"/>
        <end position="142"/>
    </location>
</feature>
<dbReference type="EMBL" id="QEKI01000008">
    <property type="protein sequence ID" value="PVY40259.1"/>
    <property type="molecule type" value="Genomic_DNA"/>
</dbReference>
<protein>
    <submittedName>
        <fullName evidence="2">Uncharacterized protein</fullName>
    </submittedName>
</protein>
<evidence type="ECO:0000313" key="3">
    <source>
        <dbReference type="Proteomes" id="UP000245466"/>
    </source>
</evidence>
<feature type="transmembrane region" description="Helical" evidence="1">
    <location>
        <begin position="20"/>
        <end position="37"/>
    </location>
</feature>
<accession>A0A2U1AUZ4</accession>
<gene>
    <name evidence="2" type="ORF">C8E01_108153</name>
</gene>
<sequence length="156" mass="17222">MKQLEELNNKLKQKVSTFKAAIILGFFIGFGIISNIIPPEAGSDIGKAGFLLIIIIGFTFWGIGYNIATMSISNLITWILKDFLKIRINKEKLFILLTLSCSPLALGTITGITRMIDKSLDIGVYTLIALAILVFITLYLNIGGLKKMAIKEPEKN</sequence>
<dbReference type="Proteomes" id="UP000245466">
    <property type="component" value="Unassembled WGS sequence"/>
</dbReference>
<dbReference type="AlphaFoldDB" id="A0A2U1AUZ4"/>
<keyword evidence="1" id="KW-0812">Transmembrane</keyword>
<feature type="transmembrane region" description="Helical" evidence="1">
    <location>
        <begin position="93"/>
        <end position="116"/>
    </location>
</feature>
<comment type="caution">
    <text evidence="2">The sequence shown here is derived from an EMBL/GenBank/DDBJ whole genome shotgun (WGS) entry which is preliminary data.</text>
</comment>
<name>A0A2U1AUZ4_9BACT</name>
<reference evidence="2 3" key="1">
    <citation type="submission" date="2018-04" db="EMBL/GenBank/DDBJ databases">
        <title>Genomic Encyclopedia of Type Strains, Phase IV (KMG-IV): sequencing the most valuable type-strain genomes for metagenomic binning, comparative biology and taxonomic classification.</title>
        <authorList>
            <person name="Goeker M."/>
        </authorList>
    </citation>
    <scope>NUCLEOTIDE SEQUENCE [LARGE SCALE GENOMIC DNA]</scope>
    <source>
        <strain evidence="2 3">DSM 100231</strain>
    </source>
</reference>
<proteinExistence type="predicted"/>
<evidence type="ECO:0000256" key="1">
    <source>
        <dbReference type="SAM" id="Phobius"/>
    </source>
</evidence>
<keyword evidence="1" id="KW-0472">Membrane</keyword>
<feature type="transmembrane region" description="Helical" evidence="1">
    <location>
        <begin position="49"/>
        <end position="72"/>
    </location>
</feature>
<organism evidence="2 3">
    <name type="scientific">Pontibacter virosus</name>
    <dbReference type="NCBI Taxonomy" id="1765052"/>
    <lineage>
        <taxon>Bacteria</taxon>
        <taxon>Pseudomonadati</taxon>
        <taxon>Bacteroidota</taxon>
        <taxon>Cytophagia</taxon>
        <taxon>Cytophagales</taxon>
        <taxon>Hymenobacteraceae</taxon>
        <taxon>Pontibacter</taxon>
    </lineage>
</organism>
<dbReference type="RefSeq" id="WP_116543980.1">
    <property type="nucleotide sequence ID" value="NZ_QEKI01000008.1"/>
</dbReference>
<keyword evidence="1" id="KW-1133">Transmembrane helix</keyword>
<evidence type="ECO:0000313" key="2">
    <source>
        <dbReference type="EMBL" id="PVY40259.1"/>
    </source>
</evidence>